<dbReference type="Proteomes" id="UP001302812">
    <property type="component" value="Unassembled WGS sequence"/>
</dbReference>
<comment type="caution">
    <text evidence="2">The sequence shown here is derived from an EMBL/GenBank/DDBJ whole genome shotgun (WGS) entry which is preliminary data.</text>
</comment>
<sequence>MCLYYAHAFSCKHMTFSFARFCGPASMIQTPCGERRIWQTIPLDELCDDCKGGQGAFPDDHFQQQQQQQRYSGRQSRSRR</sequence>
<dbReference type="AlphaFoldDB" id="A0AAN6YTZ3"/>
<gene>
    <name evidence="2" type="ORF">N656DRAFT_707011</name>
</gene>
<proteinExistence type="predicted"/>
<name>A0AAN6YTZ3_9PEZI</name>
<evidence type="ECO:0000313" key="2">
    <source>
        <dbReference type="EMBL" id="KAK4113737.1"/>
    </source>
</evidence>
<evidence type="ECO:0000256" key="1">
    <source>
        <dbReference type="SAM" id="MobiDB-lite"/>
    </source>
</evidence>
<reference evidence="2" key="1">
    <citation type="journal article" date="2023" name="Mol. Phylogenet. Evol.">
        <title>Genome-scale phylogeny and comparative genomics of the fungal order Sordariales.</title>
        <authorList>
            <person name="Hensen N."/>
            <person name="Bonometti L."/>
            <person name="Westerberg I."/>
            <person name="Brannstrom I.O."/>
            <person name="Guillou S."/>
            <person name="Cros-Aarteil S."/>
            <person name="Calhoun S."/>
            <person name="Haridas S."/>
            <person name="Kuo A."/>
            <person name="Mondo S."/>
            <person name="Pangilinan J."/>
            <person name="Riley R."/>
            <person name="LaButti K."/>
            <person name="Andreopoulos B."/>
            <person name="Lipzen A."/>
            <person name="Chen C."/>
            <person name="Yan M."/>
            <person name="Daum C."/>
            <person name="Ng V."/>
            <person name="Clum A."/>
            <person name="Steindorff A."/>
            <person name="Ohm R.A."/>
            <person name="Martin F."/>
            <person name="Silar P."/>
            <person name="Natvig D.O."/>
            <person name="Lalanne C."/>
            <person name="Gautier V."/>
            <person name="Ament-Velasquez S.L."/>
            <person name="Kruys A."/>
            <person name="Hutchinson M.I."/>
            <person name="Powell A.J."/>
            <person name="Barry K."/>
            <person name="Miller A.N."/>
            <person name="Grigoriev I.V."/>
            <person name="Debuchy R."/>
            <person name="Gladieux P."/>
            <person name="Hiltunen Thoren M."/>
            <person name="Johannesson H."/>
        </authorList>
    </citation>
    <scope>NUCLEOTIDE SEQUENCE</scope>
    <source>
        <strain evidence="2">CBS 508.74</strain>
    </source>
</reference>
<keyword evidence="3" id="KW-1185">Reference proteome</keyword>
<feature type="region of interest" description="Disordered" evidence="1">
    <location>
        <begin position="57"/>
        <end position="80"/>
    </location>
</feature>
<evidence type="ECO:0000313" key="3">
    <source>
        <dbReference type="Proteomes" id="UP001302812"/>
    </source>
</evidence>
<organism evidence="2 3">
    <name type="scientific">Canariomyces notabilis</name>
    <dbReference type="NCBI Taxonomy" id="2074819"/>
    <lineage>
        <taxon>Eukaryota</taxon>
        <taxon>Fungi</taxon>
        <taxon>Dikarya</taxon>
        <taxon>Ascomycota</taxon>
        <taxon>Pezizomycotina</taxon>
        <taxon>Sordariomycetes</taxon>
        <taxon>Sordariomycetidae</taxon>
        <taxon>Sordariales</taxon>
        <taxon>Chaetomiaceae</taxon>
        <taxon>Canariomyces</taxon>
    </lineage>
</organism>
<protein>
    <submittedName>
        <fullName evidence="2">Uncharacterized protein</fullName>
    </submittedName>
</protein>
<dbReference type="RefSeq" id="XP_064671307.1">
    <property type="nucleotide sequence ID" value="XM_064811398.1"/>
</dbReference>
<dbReference type="EMBL" id="MU853338">
    <property type="protein sequence ID" value="KAK4113737.1"/>
    <property type="molecule type" value="Genomic_DNA"/>
</dbReference>
<dbReference type="GeneID" id="89935523"/>
<accession>A0AAN6YTZ3</accession>
<feature type="compositionally biased region" description="Low complexity" evidence="1">
    <location>
        <begin position="63"/>
        <end position="80"/>
    </location>
</feature>
<reference evidence="2" key="2">
    <citation type="submission" date="2023-05" db="EMBL/GenBank/DDBJ databases">
        <authorList>
            <consortium name="Lawrence Berkeley National Laboratory"/>
            <person name="Steindorff A."/>
            <person name="Hensen N."/>
            <person name="Bonometti L."/>
            <person name="Westerberg I."/>
            <person name="Brannstrom I.O."/>
            <person name="Guillou S."/>
            <person name="Cros-Aarteil S."/>
            <person name="Calhoun S."/>
            <person name="Haridas S."/>
            <person name="Kuo A."/>
            <person name="Mondo S."/>
            <person name="Pangilinan J."/>
            <person name="Riley R."/>
            <person name="Labutti K."/>
            <person name="Andreopoulos B."/>
            <person name="Lipzen A."/>
            <person name="Chen C."/>
            <person name="Yanf M."/>
            <person name="Daum C."/>
            <person name="Ng V."/>
            <person name="Clum A."/>
            <person name="Ohm R."/>
            <person name="Martin F."/>
            <person name="Silar P."/>
            <person name="Natvig D."/>
            <person name="Lalanne C."/>
            <person name="Gautier V."/>
            <person name="Ament-Velasquez S.L."/>
            <person name="Kruys A."/>
            <person name="Hutchinson M.I."/>
            <person name="Powell A.J."/>
            <person name="Barry K."/>
            <person name="Miller A.N."/>
            <person name="Grigoriev I.V."/>
            <person name="Debuchy R."/>
            <person name="Gladieux P."/>
            <person name="Thoren M.H."/>
            <person name="Johannesson H."/>
        </authorList>
    </citation>
    <scope>NUCLEOTIDE SEQUENCE</scope>
    <source>
        <strain evidence="2">CBS 508.74</strain>
    </source>
</reference>